<comment type="caution">
    <text evidence="6">Lacks conserved residue(s) required for the propagation of feature annotation.</text>
</comment>
<dbReference type="Pfam" id="PF12947">
    <property type="entry name" value="EGF_3"/>
    <property type="match status" value="5"/>
</dbReference>
<feature type="chain" id="PRO_5041434132" evidence="8">
    <location>
        <begin position="21"/>
        <end position="642"/>
    </location>
</feature>
<feature type="domain" description="EGF-like" evidence="9">
    <location>
        <begin position="189"/>
        <end position="224"/>
    </location>
</feature>
<dbReference type="GO" id="GO:0005509">
    <property type="term" value="F:calcium ion binding"/>
    <property type="evidence" value="ECO:0007669"/>
    <property type="project" value="InterPro"/>
</dbReference>
<dbReference type="AlphaFoldDB" id="A0AA35U0Q3"/>
<keyword evidence="7" id="KW-0472">Membrane</keyword>
<dbReference type="SMART" id="SM00179">
    <property type="entry name" value="EGF_CA"/>
    <property type="match status" value="6"/>
</dbReference>
<dbReference type="PANTHER" id="PTHR24042">
    <property type="entry name" value="NEL HOMOLOG"/>
    <property type="match status" value="1"/>
</dbReference>
<feature type="domain" description="EGF-like" evidence="9">
    <location>
        <begin position="508"/>
        <end position="548"/>
    </location>
</feature>
<dbReference type="PROSITE" id="PS50026">
    <property type="entry name" value="EGF_3"/>
    <property type="match status" value="6"/>
</dbReference>
<evidence type="ECO:0000256" key="6">
    <source>
        <dbReference type="PROSITE-ProRule" id="PRU00076"/>
    </source>
</evidence>
<evidence type="ECO:0000256" key="2">
    <source>
        <dbReference type="ARBA" id="ARBA00022729"/>
    </source>
</evidence>
<feature type="domain" description="EGF-like" evidence="9">
    <location>
        <begin position="467"/>
        <end position="507"/>
    </location>
</feature>
<evidence type="ECO:0000313" key="11">
    <source>
        <dbReference type="Proteomes" id="UP001174909"/>
    </source>
</evidence>
<evidence type="ECO:0000256" key="5">
    <source>
        <dbReference type="ARBA" id="ARBA00023180"/>
    </source>
</evidence>
<feature type="transmembrane region" description="Helical" evidence="7">
    <location>
        <begin position="563"/>
        <end position="585"/>
    </location>
</feature>
<dbReference type="GO" id="GO:0008201">
    <property type="term" value="F:heparin binding"/>
    <property type="evidence" value="ECO:0007669"/>
    <property type="project" value="TreeGrafter"/>
</dbReference>
<keyword evidence="1 6" id="KW-0245">EGF-like domain</keyword>
<dbReference type="InterPro" id="IPR051586">
    <property type="entry name" value="PKC-binding_NELL"/>
</dbReference>
<protein>
    <submittedName>
        <fullName evidence="10">Fibrillin-3</fullName>
    </submittedName>
</protein>
<reference evidence="10" key="1">
    <citation type="submission" date="2023-03" db="EMBL/GenBank/DDBJ databases">
        <authorList>
            <person name="Steffen K."/>
            <person name="Cardenas P."/>
        </authorList>
    </citation>
    <scope>NUCLEOTIDE SEQUENCE</scope>
</reference>
<keyword evidence="11" id="KW-1185">Reference proteome</keyword>
<keyword evidence="2 8" id="KW-0732">Signal</keyword>
<evidence type="ECO:0000256" key="4">
    <source>
        <dbReference type="ARBA" id="ARBA00023157"/>
    </source>
</evidence>
<evidence type="ECO:0000256" key="7">
    <source>
        <dbReference type="SAM" id="Phobius"/>
    </source>
</evidence>
<feature type="domain" description="EGF-like" evidence="9">
    <location>
        <begin position="225"/>
        <end position="265"/>
    </location>
</feature>
<comment type="caution">
    <text evidence="10">The sequence shown here is derived from an EMBL/GenBank/DDBJ whole genome shotgun (WGS) entry which is preliminary data.</text>
</comment>
<evidence type="ECO:0000256" key="1">
    <source>
        <dbReference type="ARBA" id="ARBA00022536"/>
    </source>
</evidence>
<evidence type="ECO:0000256" key="3">
    <source>
        <dbReference type="ARBA" id="ARBA00022737"/>
    </source>
</evidence>
<keyword evidence="3" id="KW-0677">Repeat</keyword>
<dbReference type="GO" id="GO:0005615">
    <property type="term" value="C:extracellular space"/>
    <property type="evidence" value="ECO:0007669"/>
    <property type="project" value="TreeGrafter"/>
</dbReference>
<evidence type="ECO:0000313" key="10">
    <source>
        <dbReference type="EMBL" id="CAI8057362.1"/>
    </source>
</evidence>
<keyword evidence="7" id="KW-1133">Transmembrane helix</keyword>
<dbReference type="Pfam" id="PF07645">
    <property type="entry name" value="EGF_CA"/>
    <property type="match status" value="1"/>
</dbReference>
<feature type="signal peptide" evidence="8">
    <location>
        <begin position="1"/>
        <end position="20"/>
    </location>
</feature>
<feature type="transmembrane region" description="Helical" evidence="7">
    <location>
        <begin position="361"/>
        <end position="385"/>
    </location>
</feature>
<sequence length="642" mass="68499">MGFAALICLQGLLFSMFSLGSTVSSIVGSTTSSSSIIANRQGPTEGRVYLNLNNGARTSGTVYSWTYCYSADGDPPPYELVIAMYRPQPNGTYQLIPGSYRELRITTRLGSTFDCRDIDLDTSDFFKVQPNDVVGVCEPFNSRRVEIFFSAPGSFLSWNAGSCSEDRISSSRSSLAESQRIFLLRASINVNECAEGTHTCHENAQCTDVVGGFTCECSTGFTGDDIDECSSDYSPCHEQATCSNEVGNFSCECNTGFTGDGFHCEDIDECLIIDGGSTCHEQATCSNKPGGYTCTCNTGFTGNGSFCEDIDECLSGDHSCSGNAVCANEIEGFNCICSGTLSTPNGTGAQTQSGTSAVTPIVLITAGASSVVTFFVSVMATLICVKLWQMKKRDIDLDTSDFFKVQPNDVVGVCEPFDSGRVEIFFSAPDTFLSWDAGSCREDRISSSRSSLAESQGTIFLLRASINVNECAEGTHTCHENAKCTDVVGGFTCECSTGFTGDGFVCQDIDECSSDYSSCHEQATCSNEVGNFSCECNTGFTGDGFHCEGTGAQTQSGTSAVTLIVLITAGASSVVTFFVSVMATLTCVKLWQMKKRHELSEPVAPASGGVDIISKPCLAYGSLDTEKEAKDGQNEEYYSYAN</sequence>
<dbReference type="SMART" id="SM00181">
    <property type="entry name" value="EGF"/>
    <property type="match status" value="5"/>
</dbReference>
<dbReference type="InterPro" id="IPR024731">
    <property type="entry name" value="NELL2-like_EGF"/>
</dbReference>
<dbReference type="SUPFAM" id="SSF57196">
    <property type="entry name" value="EGF/Laminin"/>
    <property type="match status" value="1"/>
</dbReference>
<accession>A0AA35U0Q3</accession>
<proteinExistence type="predicted"/>
<dbReference type="InterPro" id="IPR009030">
    <property type="entry name" value="Growth_fac_rcpt_cys_sf"/>
</dbReference>
<evidence type="ECO:0000259" key="9">
    <source>
        <dbReference type="PROSITE" id="PS50026"/>
    </source>
</evidence>
<keyword evidence="7" id="KW-0812">Transmembrane</keyword>
<dbReference type="Proteomes" id="UP001174909">
    <property type="component" value="Unassembled WGS sequence"/>
</dbReference>
<gene>
    <name evidence="10" type="ORF">GBAR_LOCUS31260</name>
</gene>
<organism evidence="10 11">
    <name type="scientific">Geodia barretti</name>
    <name type="common">Barrett's horny sponge</name>
    <dbReference type="NCBI Taxonomy" id="519541"/>
    <lineage>
        <taxon>Eukaryota</taxon>
        <taxon>Metazoa</taxon>
        <taxon>Porifera</taxon>
        <taxon>Demospongiae</taxon>
        <taxon>Heteroscleromorpha</taxon>
        <taxon>Tetractinellida</taxon>
        <taxon>Astrophorina</taxon>
        <taxon>Geodiidae</taxon>
        <taxon>Geodia</taxon>
    </lineage>
</organism>
<dbReference type="InterPro" id="IPR049883">
    <property type="entry name" value="NOTCH1_EGF-like"/>
</dbReference>
<evidence type="ECO:0000256" key="8">
    <source>
        <dbReference type="SAM" id="SignalP"/>
    </source>
</evidence>
<dbReference type="SUPFAM" id="SSF57184">
    <property type="entry name" value="Growth factor receptor domain"/>
    <property type="match status" value="2"/>
</dbReference>
<dbReference type="InterPro" id="IPR018097">
    <property type="entry name" value="EGF_Ca-bd_CS"/>
</dbReference>
<dbReference type="Gene3D" id="2.10.25.10">
    <property type="entry name" value="Laminin"/>
    <property type="match status" value="6"/>
</dbReference>
<name>A0AA35U0Q3_GEOBA</name>
<feature type="domain" description="EGF-like" evidence="9">
    <location>
        <begin position="309"/>
        <end position="347"/>
    </location>
</feature>
<dbReference type="PANTHER" id="PTHR24042:SF5">
    <property type="entry name" value="EGF-LIKE CALCIUM-BINDING DOMAIN-CONTAINING PROTEIN"/>
    <property type="match status" value="1"/>
</dbReference>
<dbReference type="FunFam" id="2.10.25.10:FF:000506">
    <property type="entry name" value="Adhesion G protein-coupled receptor E1"/>
    <property type="match status" value="1"/>
</dbReference>
<dbReference type="PROSITE" id="PS01186">
    <property type="entry name" value="EGF_2"/>
    <property type="match status" value="4"/>
</dbReference>
<dbReference type="InterPro" id="IPR000152">
    <property type="entry name" value="EGF-type_Asp/Asn_hydroxyl_site"/>
</dbReference>
<feature type="domain" description="EGF-like" evidence="9">
    <location>
        <begin position="266"/>
        <end position="308"/>
    </location>
</feature>
<dbReference type="EMBL" id="CASHTH010004440">
    <property type="protein sequence ID" value="CAI8057362.1"/>
    <property type="molecule type" value="Genomic_DNA"/>
</dbReference>
<keyword evidence="4" id="KW-1015">Disulfide bond</keyword>
<dbReference type="PROSITE" id="PS00010">
    <property type="entry name" value="ASX_HYDROXYL"/>
    <property type="match status" value="5"/>
</dbReference>
<dbReference type="InterPro" id="IPR001881">
    <property type="entry name" value="EGF-like_Ca-bd_dom"/>
</dbReference>
<dbReference type="PROSITE" id="PS01187">
    <property type="entry name" value="EGF_CA"/>
    <property type="match status" value="3"/>
</dbReference>
<keyword evidence="5" id="KW-0325">Glycoprotein</keyword>
<dbReference type="CDD" id="cd00054">
    <property type="entry name" value="EGF_CA"/>
    <property type="match status" value="6"/>
</dbReference>
<dbReference type="FunFam" id="2.10.25.10:FF:000038">
    <property type="entry name" value="Fibrillin 2"/>
    <property type="match status" value="4"/>
</dbReference>
<dbReference type="InterPro" id="IPR000742">
    <property type="entry name" value="EGF"/>
</dbReference>